<dbReference type="InterPro" id="IPR011335">
    <property type="entry name" value="Restrct_endonuc-II-like"/>
</dbReference>
<sequence length="400" mass="42659">MDPWWAQVPPGRVTRVLGAAADALDRSLDPLPDSAPATIRFRPPADLPVVTADDVMVLLTELDLIARELFPSWLPGADSLGLATTRKLDLDVAVVPEISARAATVGRSPGARADAARALAATVAATAGGFGPFLADLAGRAVLGEAPGGGARRRFPDEVRAAGLARVIAASYQRDSAAILVLPPTGPGELGTRAVGALVAALEWLAHHGRFAVWLAWPSEVSTTATRSPGPSGHPSLDRLGTIHACLTQAEGATGSATADRSNAKQRALSYPPVTGQPHPASAAEARVERALAGRSWADGRAWNQTHRSGPLAPTIRLDLLWRAERCVVEIDGPEHHSPAHYAADRRRDVDLALDGYVVLRFTNDEVLDDVAMVLSKIERLLHQRRQEKRRQRQETREGT</sequence>
<reference evidence="3" key="1">
    <citation type="submission" date="2016-10" db="EMBL/GenBank/DDBJ databases">
        <title>Frankia sp. NRRL B-16386 Genome sequencing.</title>
        <authorList>
            <person name="Ghodhbane-Gtari F."/>
            <person name="Swanson E."/>
            <person name="Gueddou A."/>
            <person name="Hezbri K."/>
            <person name="Ktari K."/>
            <person name="Nouioui I."/>
            <person name="Morris K."/>
            <person name="Simpson S."/>
            <person name="Abebe-Akele F."/>
            <person name="Thomas K."/>
            <person name="Gtari M."/>
            <person name="Tisa L.S."/>
        </authorList>
    </citation>
    <scope>NUCLEOTIDE SEQUENCE [LARGE SCALE GENOMIC DNA]</scope>
    <source>
        <strain evidence="3">NRRL B-16386</strain>
    </source>
</reference>
<dbReference type="Gene3D" id="3.40.960.10">
    <property type="entry name" value="VSR Endonuclease"/>
    <property type="match status" value="1"/>
</dbReference>
<evidence type="ECO:0000313" key="2">
    <source>
        <dbReference type="EMBL" id="ONH22513.1"/>
    </source>
</evidence>
<dbReference type="AlphaFoldDB" id="A0A1V2I023"/>
<organism evidence="2 3">
    <name type="scientific">Pseudofrankia asymbiotica</name>
    <dbReference type="NCBI Taxonomy" id="1834516"/>
    <lineage>
        <taxon>Bacteria</taxon>
        <taxon>Bacillati</taxon>
        <taxon>Actinomycetota</taxon>
        <taxon>Actinomycetes</taxon>
        <taxon>Frankiales</taxon>
        <taxon>Frankiaceae</taxon>
        <taxon>Pseudofrankia</taxon>
    </lineage>
</organism>
<name>A0A1V2I023_9ACTN</name>
<dbReference type="PANTHER" id="PTHR38590">
    <property type="entry name" value="BLL0828 PROTEIN"/>
    <property type="match status" value="1"/>
</dbReference>
<dbReference type="Proteomes" id="UP000188929">
    <property type="component" value="Unassembled WGS sequence"/>
</dbReference>
<dbReference type="PANTHER" id="PTHR38590:SF1">
    <property type="entry name" value="BLL0828 PROTEIN"/>
    <property type="match status" value="1"/>
</dbReference>
<dbReference type="EMBL" id="MOMC01000105">
    <property type="protein sequence ID" value="ONH22513.1"/>
    <property type="molecule type" value="Genomic_DNA"/>
</dbReference>
<keyword evidence="3" id="KW-1185">Reference proteome</keyword>
<dbReference type="STRING" id="1834516.BL253_35400"/>
<accession>A0A1V2I023</accession>
<gene>
    <name evidence="2" type="ORF">BL253_35400</name>
</gene>
<dbReference type="InterPro" id="IPR007569">
    <property type="entry name" value="DUF559"/>
</dbReference>
<dbReference type="RefSeq" id="WP_076822374.1">
    <property type="nucleotide sequence ID" value="NZ_MOMC01000105.1"/>
</dbReference>
<dbReference type="InterPro" id="IPR047216">
    <property type="entry name" value="Endonuclease_DUF559_bact"/>
</dbReference>
<evidence type="ECO:0000259" key="1">
    <source>
        <dbReference type="Pfam" id="PF04480"/>
    </source>
</evidence>
<evidence type="ECO:0000313" key="3">
    <source>
        <dbReference type="Proteomes" id="UP000188929"/>
    </source>
</evidence>
<proteinExistence type="predicted"/>
<dbReference type="Pfam" id="PF04480">
    <property type="entry name" value="DUF559"/>
    <property type="match status" value="1"/>
</dbReference>
<comment type="caution">
    <text evidence="2">The sequence shown here is derived from an EMBL/GenBank/DDBJ whole genome shotgun (WGS) entry which is preliminary data.</text>
</comment>
<feature type="domain" description="DUF559" evidence="1">
    <location>
        <begin position="318"/>
        <end position="382"/>
    </location>
</feature>
<protein>
    <recommendedName>
        <fullName evidence="1">DUF559 domain-containing protein</fullName>
    </recommendedName>
</protein>
<dbReference type="SUPFAM" id="SSF52980">
    <property type="entry name" value="Restriction endonuclease-like"/>
    <property type="match status" value="1"/>
</dbReference>